<dbReference type="Proteomes" id="UP000244962">
    <property type="component" value="Unassembled WGS sequence"/>
</dbReference>
<organism evidence="2 3">
    <name type="scientific">Mycetocola zhujimingii</name>
    <dbReference type="NCBI Taxonomy" id="2079792"/>
    <lineage>
        <taxon>Bacteria</taxon>
        <taxon>Bacillati</taxon>
        <taxon>Actinomycetota</taxon>
        <taxon>Actinomycetes</taxon>
        <taxon>Micrococcales</taxon>
        <taxon>Microbacteriaceae</taxon>
        <taxon>Mycetocola</taxon>
    </lineage>
</organism>
<feature type="transmembrane region" description="Helical" evidence="1">
    <location>
        <begin position="43"/>
        <end position="62"/>
    </location>
</feature>
<dbReference type="EMBL" id="QEFB01000001">
    <property type="protein sequence ID" value="PWC08516.1"/>
    <property type="molecule type" value="Genomic_DNA"/>
</dbReference>
<evidence type="ECO:0000256" key="1">
    <source>
        <dbReference type="SAM" id="Phobius"/>
    </source>
</evidence>
<dbReference type="AlphaFoldDB" id="A0A2U1TI36"/>
<evidence type="ECO:0000313" key="2">
    <source>
        <dbReference type="EMBL" id="PWC08516.1"/>
    </source>
</evidence>
<reference evidence="3" key="1">
    <citation type="submission" date="2018-04" db="EMBL/GenBank/DDBJ databases">
        <authorList>
            <person name="Liu S."/>
            <person name="Wang Z."/>
            <person name="Li J."/>
        </authorList>
    </citation>
    <scope>NUCLEOTIDE SEQUENCE [LARGE SCALE GENOMIC DNA]</scope>
    <source>
        <strain evidence="3">622</strain>
    </source>
</reference>
<keyword evidence="1" id="KW-0812">Transmembrane</keyword>
<comment type="caution">
    <text evidence="2">The sequence shown here is derived from an EMBL/GenBank/DDBJ whole genome shotgun (WGS) entry which is preliminary data.</text>
</comment>
<name>A0A2U1TI36_9MICO</name>
<feature type="transmembrane region" description="Helical" evidence="1">
    <location>
        <begin position="69"/>
        <end position="86"/>
    </location>
</feature>
<gene>
    <name evidence="2" type="ORF">DF223_04100</name>
</gene>
<feature type="transmembrane region" description="Helical" evidence="1">
    <location>
        <begin position="106"/>
        <end position="128"/>
    </location>
</feature>
<keyword evidence="3" id="KW-1185">Reference proteome</keyword>
<keyword evidence="1" id="KW-0472">Membrane</keyword>
<evidence type="ECO:0000313" key="3">
    <source>
        <dbReference type="Proteomes" id="UP000244962"/>
    </source>
</evidence>
<accession>A0A2U1TI36</accession>
<sequence>MDAVTTHTVKLAGGTAAGLVWFVVLSFAEGARADALIHGDALGAVPPVILATAVSCLFLFVIARSAWSVGTGVVCGLLLFALLGIVQNDAAASFSHPTALAFPSLFSRGASGISVWIAAAAAAGFAWLSPPVRLRRARALETNQVAASGAIRR</sequence>
<proteinExistence type="predicted"/>
<protein>
    <submittedName>
        <fullName evidence="2">Uncharacterized protein</fullName>
    </submittedName>
</protein>
<keyword evidence="1" id="KW-1133">Transmembrane helix</keyword>